<reference evidence="3" key="1">
    <citation type="journal article" date="2019" name="Int. J. Syst. Evol. Microbiol.">
        <title>The Global Catalogue of Microorganisms (GCM) 10K type strain sequencing project: providing services to taxonomists for standard genome sequencing and annotation.</title>
        <authorList>
            <consortium name="The Broad Institute Genomics Platform"/>
            <consortium name="The Broad Institute Genome Sequencing Center for Infectious Disease"/>
            <person name="Wu L."/>
            <person name="Ma J."/>
        </authorList>
    </citation>
    <scope>NUCLEOTIDE SEQUENCE [LARGE SCALE GENOMIC DNA]</scope>
    <source>
        <strain evidence="3">CCUG 55328</strain>
    </source>
</reference>
<dbReference type="Proteomes" id="UP001597151">
    <property type="component" value="Unassembled WGS sequence"/>
</dbReference>
<dbReference type="EMBL" id="JBHTKR010000005">
    <property type="protein sequence ID" value="MFD1195711.1"/>
    <property type="molecule type" value="Genomic_DNA"/>
</dbReference>
<dbReference type="SUPFAM" id="SSF52540">
    <property type="entry name" value="P-loop containing nucleoside triphosphate hydrolases"/>
    <property type="match status" value="1"/>
</dbReference>
<dbReference type="SMART" id="SM00382">
    <property type="entry name" value="AAA"/>
    <property type="match status" value="1"/>
</dbReference>
<feature type="domain" description="AAA+ ATPase" evidence="1">
    <location>
        <begin position="362"/>
        <end position="537"/>
    </location>
</feature>
<dbReference type="InterPro" id="IPR003593">
    <property type="entry name" value="AAA+_ATPase"/>
</dbReference>
<sequence>MTVPAKEPKVLPVCADRIPPFLKGLNQWVVWGAVAKKGGRVNKVPIDPTTGLPVNAHDPQNHLSFNKALSAYQAGKADGVGIVLTGEPVRHEEDGQPVFLVGVDLDKVHADPERAAQLLRPLRGAYVERSPSGQGLRVFCLSHHKPHSGQGAGGEIYAQGRFLTVTGQSARGTIRDCTEGVQVLERLLWPEKTRHSENVVPFPNELFEVNQRIIRSGWVETPENITGVRNALTYIPPESEYDLWRSIIWAIASLNWTCGLEVAEKWSSGSAAHWNHDDGEEVRRAIAALFEQYRSDRGISIGTLYHHAYENGLPRPERPTSPLFALPDPTKPTASSNIQILSRGDLDALPPMRFTVPGVLPETGVAAIYGEPSSGKSFLAIDLAAKISSGNPTWFGRHVVSRDVVYVALEGGRGIQQRCQAWDVVNGSHAGKLKFVLSDLSLLDTDGVDSFIKAVMNACTPGAVIVIDTLAQATAGADENSAQDMGLVIKAAQAIATAISGLVLLVHHSGKDASRGLRGHSVLNGAMDAVINVERDRQTGRRSWRVTKMKDADDGASGQFELEGVALGTDKQGERVTSCAVRELTAISASSTGKPAMPTGQNQRAVFDALRARQDANKGWDRAIVNQIAKEALNSVQSQHRATRAKSAIEGLIDGGYINVDEGDIFHLTLPPDHPPPAPL</sequence>
<dbReference type="InterPro" id="IPR027417">
    <property type="entry name" value="P-loop_NTPase"/>
</dbReference>
<dbReference type="Gene3D" id="3.40.50.300">
    <property type="entry name" value="P-loop containing nucleotide triphosphate hydrolases"/>
    <property type="match status" value="1"/>
</dbReference>
<evidence type="ECO:0000259" key="1">
    <source>
        <dbReference type="SMART" id="SM00382"/>
    </source>
</evidence>
<dbReference type="RefSeq" id="WP_380792840.1">
    <property type="nucleotide sequence ID" value="NZ_JBHTKR010000005.1"/>
</dbReference>
<name>A0ABW3TFR2_9RHOB</name>
<dbReference type="InterPro" id="IPR014819">
    <property type="entry name" value="PriCT_2"/>
</dbReference>
<evidence type="ECO:0000313" key="3">
    <source>
        <dbReference type="Proteomes" id="UP001597151"/>
    </source>
</evidence>
<dbReference type="Pfam" id="PF13481">
    <property type="entry name" value="AAA_25"/>
    <property type="match status" value="1"/>
</dbReference>
<accession>A0ABW3TFR2</accession>
<dbReference type="Pfam" id="PF08707">
    <property type="entry name" value="PriCT_2"/>
    <property type="match status" value="1"/>
</dbReference>
<protein>
    <submittedName>
        <fullName evidence="2">AAA family ATPase</fullName>
    </submittedName>
</protein>
<comment type="caution">
    <text evidence="2">The sequence shown here is derived from an EMBL/GenBank/DDBJ whole genome shotgun (WGS) entry which is preliminary data.</text>
</comment>
<gene>
    <name evidence="2" type="ORF">ACFQ3C_13635</name>
</gene>
<organism evidence="2 3">
    <name type="scientific">Seohaeicola saemankumensis</name>
    <dbReference type="NCBI Taxonomy" id="481181"/>
    <lineage>
        <taxon>Bacteria</taxon>
        <taxon>Pseudomonadati</taxon>
        <taxon>Pseudomonadota</taxon>
        <taxon>Alphaproteobacteria</taxon>
        <taxon>Rhodobacterales</taxon>
        <taxon>Roseobacteraceae</taxon>
        <taxon>Seohaeicola</taxon>
    </lineage>
</organism>
<proteinExistence type="predicted"/>
<evidence type="ECO:0000313" key="2">
    <source>
        <dbReference type="EMBL" id="MFD1195711.1"/>
    </source>
</evidence>
<keyword evidence="3" id="KW-1185">Reference proteome</keyword>